<proteinExistence type="predicted"/>
<dbReference type="KEGG" id="msyr:CXP39_02880"/>
<protein>
    <submittedName>
        <fullName evidence="1">Uncharacterized protein</fullName>
    </submittedName>
</protein>
<dbReference type="RefSeq" id="WP_027048546.1">
    <property type="nucleotide sequence ID" value="NZ_CP025257.1"/>
</dbReference>
<dbReference type="AlphaFoldDB" id="A0A2K9C2M4"/>
<sequence length="116" mass="14127">MANVNEQKQSVEFEITEFEAAWENAPILENRSKDEYRLCYICKFSIEKKNFAEISKDEMAWTLDLINAKKPKLVNNNYIAVHKNCISKRFKQDSRRQLKYTWAYKWFYDDEYYNDK</sequence>
<keyword evidence="2" id="KW-1185">Reference proteome</keyword>
<dbReference type="OrthoDB" id="391956at2"/>
<reference evidence="1 2" key="1">
    <citation type="submission" date="2017-12" db="EMBL/GenBank/DDBJ databases">
        <title>Mesoplasma syrphidae YJS, Complete Genome.</title>
        <authorList>
            <person name="Knight T.F."/>
            <person name="Citino T."/>
            <person name="Rubinstein R."/>
            <person name="Neuschaefer Z."/>
        </authorList>
    </citation>
    <scope>NUCLEOTIDE SEQUENCE [LARGE SCALE GENOMIC DNA]</scope>
    <source>
        <strain evidence="1 2">YJS</strain>
    </source>
</reference>
<gene>
    <name evidence="1" type="ORF">CXP39_02880</name>
</gene>
<accession>A0A2K9C2M4</accession>
<organism evidence="1 2">
    <name type="scientific">Mesoplasma syrphidae</name>
    <dbReference type="NCBI Taxonomy" id="225999"/>
    <lineage>
        <taxon>Bacteria</taxon>
        <taxon>Bacillati</taxon>
        <taxon>Mycoplasmatota</taxon>
        <taxon>Mollicutes</taxon>
        <taxon>Entomoplasmatales</taxon>
        <taxon>Entomoplasmataceae</taxon>
        <taxon>Mesoplasma</taxon>
    </lineage>
</organism>
<evidence type="ECO:0000313" key="2">
    <source>
        <dbReference type="Proteomes" id="UP000233419"/>
    </source>
</evidence>
<name>A0A2K9C2M4_9MOLU</name>
<evidence type="ECO:0000313" key="1">
    <source>
        <dbReference type="EMBL" id="AUF83729.1"/>
    </source>
</evidence>
<dbReference type="Proteomes" id="UP000233419">
    <property type="component" value="Chromosome"/>
</dbReference>
<dbReference type="EMBL" id="CP025257">
    <property type="protein sequence ID" value="AUF83729.1"/>
    <property type="molecule type" value="Genomic_DNA"/>
</dbReference>